<dbReference type="SMART" id="SM00530">
    <property type="entry name" value="HTH_XRE"/>
    <property type="match status" value="1"/>
</dbReference>
<dbReference type="SUPFAM" id="SSF47413">
    <property type="entry name" value="lambda repressor-like DNA-binding domains"/>
    <property type="match status" value="1"/>
</dbReference>
<dbReference type="PANTHER" id="PTHR46558">
    <property type="entry name" value="TRACRIPTIONAL REGULATORY PROTEIN-RELATED-RELATED"/>
    <property type="match status" value="1"/>
</dbReference>
<gene>
    <name evidence="3" type="ORF">GCM10008014_51180</name>
</gene>
<organism evidence="3 4">
    <name type="scientific">Paenibacillus silvae</name>
    <dbReference type="NCBI Taxonomy" id="1325358"/>
    <lineage>
        <taxon>Bacteria</taxon>
        <taxon>Bacillati</taxon>
        <taxon>Bacillota</taxon>
        <taxon>Bacilli</taxon>
        <taxon>Bacillales</taxon>
        <taxon>Paenibacillaceae</taxon>
        <taxon>Paenibacillus</taxon>
    </lineage>
</organism>
<evidence type="ECO:0000256" key="1">
    <source>
        <dbReference type="ARBA" id="ARBA00023125"/>
    </source>
</evidence>
<comment type="caution">
    <text evidence="3">The sequence shown here is derived from an EMBL/GenBank/DDBJ whole genome shotgun (WGS) entry which is preliminary data.</text>
</comment>
<evidence type="ECO:0000259" key="2">
    <source>
        <dbReference type="PROSITE" id="PS50943"/>
    </source>
</evidence>
<dbReference type="EMBL" id="BMFU01000012">
    <property type="protein sequence ID" value="GGH68601.1"/>
    <property type="molecule type" value="Genomic_DNA"/>
</dbReference>
<dbReference type="InterPro" id="IPR010982">
    <property type="entry name" value="Lambda_DNA-bd_dom_sf"/>
</dbReference>
<evidence type="ECO:0000313" key="4">
    <source>
        <dbReference type="Proteomes" id="UP000652153"/>
    </source>
</evidence>
<dbReference type="PROSITE" id="PS50943">
    <property type="entry name" value="HTH_CROC1"/>
    <property type="match status" value="1"/>
</dbReference>
<reference evidence="4" key="1">
    <citation type="journal article" date="2019" name="Int. J. Syst. Evol. Microbiol.">
        <title>The Global Catalogue of Microorganisms (GCM) 10K type strain sequencing project: providing services to taxonomists for standard genome sequencing and annotation.</title>
        <authorList>
            <consortium name="The Broad Institute Genomics Platform"/>
            <consortium name="The Broad Institute Genome Sequencing Center for Infectious Disease"/>
            <person name="Wu L."/>
            <person name="Ma J."/>
        </authorList>
    </citation>
    <scope>NUCLEOTIDE SEQUENCE [LARGE SCALE GENOMIC DNA]</scope>
    <source>
        <strain evidence="4">CGMCC 1.12770</strain>
    </source>
</reference>
<dbReference type="PANTHER" id="PTHR46558:SF4">
    <property type="entry name" value="DNA-BIDING PHAGE PROTEIN"/>
    <property type="match status" value="1"/>
</dbReference>
<name>A0ABQ1ZJE7_9BACL</name>
<keyword evidence="1" id="KW-0238">DNA-binding</keyword>
<dbReference type="Proteomes" id="UP000652153">
    <property type="component" value="Unassembled WGS sequence"/>
</dbReference>
<evidence type="ECO:0000313" key="3">
    <source>
        <dbReference type="EMBL" id="GGH68601.1"/>
    </source>
</evidence>
<keyword evidence="4" id="KW-1185">Reference proteome</keyword>
<feature type="domain" description="HTH cro/C1-type" evidence="2">
    <location>
        <begin position="9"/>
        <end position="63"/>
    </location>
</feature>
<dbReference type="Pfam" id="PF01381">
    <property type="entry name" value="HTH_3"/>
    <property type="match status" value="1"/>
</dbReference>
<dbReference type="Gene3D" id="1.10.260.40">
    <property type="entry name" value="lambda repressor-like DNA-binding domains"/>
    <property type="match status" value="1"/>
</dbReference>
<proteinExistence type="predicted"/>
<accession>A0ABQ1ZJE7</accession>
<dbReference type="CDD" id="cd00093">
    <property type="entry name" value="HTH_XRE"/>
    <property type="match status" value="1"/>
</dbReference>
<dbReference type="InterPro" id="IPR001387">
    <property type="entry name" value="Cro/C1-type_HTH"/>
</dbReference>
<sequence length="75" mass="8753">MSELLSNNIYMQRAERRWSQQHLADLVGVSRQTILSLEANRYNPSLVLAFRIAEVFEVGIEDVFQYRPQQPKGDE</sequence>
<protein>
    <submittedName>
        <fullName evidence="3">Transcriptional regulator</fullName>
    </submittedName>
</protein>